<dbReference type="STRING" id="1003195.SCATT_21030"/>
<dbReference type="KEGG" id="sct:SCAT_2120"/>
<accession>G8WZH7</accession>
<evidence type="ECO:0000256" key="1">
    <source>
        <dbReference type="SAM" id="MobiDB-lite"/>
    </source>
</evidence>
<dbReference type="EMBL" id="CP003219">
    <property type="protein sequence ID" value="AEW94474.1"/>
    <property type="molecule type" value="Genomic_DNA"/>
</dbReference>
<dbReference type="Pfam" id="PF20087">
    <property type="entry name" value="DUF6479"/>
    <property type="match status" value="1"/>
</dbReference>
<gene>
    <name evidence="3" type="ordered locus">SCATT_21030</name>
</gene>
<keyword evidence="4" id="KW-1185">Reference proteome</keyword>
<feature type="compositionally biased region" description="Basic and acidic residues" evidence="1">
    <location>
        <begin position="86"/>
        <end position="114"/>
    </location>
</feature>
<feature type="region of interest" description="Disordered" evidence="1">
    <location>
        <begin position="41"/>
        <end position="114"/>
    </location>
</feature>
<name>F8JWA6_STREN</name>
<evidence type="ECO:0000313" key="3">
    <source>
        <dbReference type="EMBL" id="AEW94474.1"/>
    </source>
</evidence>
<organism evidence="3 4">
    <name type="scientific">Streptantibioticus cattleyicolor (strain ATCC 35852 / DSM 46488 / JCM 4925 / NBRC 14057 / NRRL 8057)</name>
    <name type="common">Streptomyces cattleya</name>
    <dbReference type="NCBI Taxonomy" id="1003195"/>
    <lineage>
        <taxon>Bacteria</taxon>
        <taxon>Bacillati</taxon>
        <taxon>Actinomycetota</taxon>
        <taxon>Actinomycetes</taxon>
        <taxon>Kitasatosporales</taxon>
        <taxon>Streptomycetaceae</taxon>
        <taxon>Streptantibioticus</taxon>
    </lineage>
</organism>
<dbReference type="InterPro" id="IPR045513">
    <property type="entry name" value="DUF6479"/>
</dbReference>
<dbReference type="PATRIC" id="fig|1003195.11.peg.3638"/>
<keyword evidence="2" id="KW-0812">Transmembrane</keyword>
<accession>F8JWA6</accession>
<dbReference type="HOGENOM" id="CLU_153261_0_0_11"/>
<reference evidence="4" key="1">
    <citation type="submission" date="2011-12" db="EMBL/GenBank/DDBJ databases">
        <title>Complete genome sequence of Streptomyces cattleya strain DSM 46488.</title>
        <authorList>
            <person name="Ou H.-Y."/>
            <person name="Li P."/>
            <person name="Zhao C."/>
            <person name="O'Hagan D."/>
            <person name="Deng Z."/>
        </authorList>
    </citation>
    <scope>NUCLEOTIDE SEQUENCE [LARGE SCALE GENOMIC DNA]</scope>
    <source>
        <strain evidence="4">ATCC 35852 / DSM 46488 / JCM 4925 / NBRC 14057 / NRRL 8057</strain>
    </source>
</reference>
<evidence type="ECO:0000256" key="2">
    <source>
        <dbReference type="SAM" id="Phobius"/>
    </source>
</evidence>
<dbReference type="RefSeq" id="WP_014142867.1">
    <property type="nucleotide sequence ID" value="NC_016111.1"/>
</dbReference>
<proteinExistence type="predicted"/>
<evidence type="ECO:0000313" key="4">
    <source>
        <dbReference type="Proteomes" id="UP000007842"/>
    </source>
</evidence>
<dbReference type="AlphaFoldDB" id="F8JWA6"/>
<keyword evidence="2" id="KW-1133">Transmembrane helix</keyword>
<dbReference type="Proteomes" id="UP000007842">
    <property type="component" value="Chromosome"/>
</dbReference>
<sequence>MMRSPSTDLAVTKDLLVGVGPFVVGVVIVIALGFLALHYGRRRREKEPVPPQTPQPRGAAWRTREQYGEPTSVEQRSPEVESGYEDVSRPAEEVPRDGRRRRPQEFRDYPGPRT</sequence>
<protein>
    <submittedName>
        <fullName evidence="3">Uncharacterized protein</fullName>
    </submittedName>
</protein>
<dbReference type="OrthoDB" id="4330154at2"/>
<feature type="transmembrane region" description="Helical" evidence="2">
    <location>
        <begin position="15"/>
        <end position="37"/>
    </location>
</feature>
<keyword evidence="2" id="KW-0472">Membrane</keyword>
<dbReference type="KEGG" id="scy:SCATT_21030"/>